<dbReference type="CDD" id="cd06225">
    <property type="entry name" value="HAMP"/>
    <property type="match status" value="1"/>
</dbReference>
<dbReference type="InterPro" id="IPR000014">
    <property type="entry name" value="PAS"/>
</dbReference>
<dbReference type="SMART" id="SM00283">
    <property type="entry name" value="MA"/>
    <property type="match status" value="1"/>
</dbReference>
<dbReference type="InterPro" id="IPR004089">
    <property type="entry name" value="MCPsignal_dom"/>
</dbReference>
<dbReference type="SUPFAM" id="SSF58104">
    <property type="entry name" value="Methyl-accepting chemotaxis protein (MCP) signaling domain"/>
    <property type="match status" value="1"/>
</dbReference>
<feature type="domain" description="PAS" evidence="6">
    <location>
        <begin position="21"/>
        <end position="76"/>
    </location>
</feature>
<keyword evidence="9" id="KW-1185">Reference proteome</keyword>
<name>A0A931IWX3_9BURK</name>
<dbReference type="GO" id="GO:0007165">
    <property type="term" value="P:signal transduction"/>
    <property type="evidence" value="ECO:0007669"/>
    <property type="project" value="UniProtKB-KW"/>
</dbReference>
<dbReference type="InterPro" id="IPR013655">
    <property type="entry name" value="PAS_fold_3"/>
</dbReference>
<dbReference type="SMART" id="SM00304">
    <property type="entry name" value="HAMP"/>
    <property type="match status" value="1"/>
</dbReference>
<dbReference type="PROSITE" id="PS50111">
    <property type="entry name" value="CHEMOTAXIS_TRANSDUC_2"/>
    <property type="match status" value="1"/>
</dbReference>
<evidence type="ECO:0000256" key="4">
    <source>
        <dbReference type="SAM" id="Coils"/>
    </source>
</evidence>
<feature type="domain" description="Methyl-accepting transducer" evidence="5">
    <location>
        <begin position="269"/>
        <end position="498"/>
    </location>
</feature>
<gene>
    <name evidence="8" type="ORF">I7X43_12480</name>
</gene>
<protein>
    <submittedName>
        <fullName evidence="8">PAS domain-containing protein</fullName>
    </submittedName>
</protein>
<dbReference type="Proteomes" id="UP000620139">
    <property type="component" value="Unassembled WGS sequence"/>
</dbReference>
<comment type="caution">
    <text evidence="8">The sequence shown here is derived from an EMBL/GenBank/DDBJ whole genome shotgun (WGS) entry which is preliminary data.</text>
</comment>
<evidence type="ECO:0000256" key="1">
    <source>
        <dbReference type="ARBA" id="ARBA00022481"/>
    </source>
</evidence>
<dbReference type="Gene3D" id="1.10.287.950">
    <property type="entry name" value="Methyl-accepting chemotaxis protein"/>
    <property type="match status" value="1"/>
</dbReference>
<keyword evidence="3" id="KW-0807">Transducer</keyword>
<dbReference type="GO" id="GO:0006935">
    <property type="term" value="P:chemotaxis"/>
    <property type="evidence" value="ECO:0007669"/>
    <property type="project" value="TreeGrafter"/>
</dbReference>
<comment type="similarity">
    <text evidence="2">Belongs to the methyl-accepting chemotaxis (MCP) protein family.</text>
</comment>
<dbReference type="InterPro" id="IPR035965">
    <property type="entry name" value="PAS-like_dom_sf"/>
</dbReference>
<evidence type="ECO:0000313" key="9">
    <source>
        <dbReference type="Proteomes" id="UP000620139"/>
    </source>
</evidence>
<dbReference type="CDD" id="cd00130">
    <property type="entry name" value="PAS"/>
    <property type="match status" value="1"/>
</dbReference>
<feature type="coiled-coil region" evidence="4">
    <location>
        <begin position="270"/>
        <end position="308"/>
    </location>
</feature>
<dbReference type="InterPro" id="IPR051310">
    <property type="entry name" value="MCP_chemotaxis"/>
</dbReference>
<dbReference type="Pfam" id="PF00015">
    <property type="entry name" value="MCPsignal"/>
    <property type="match status" value="1"/>
</dbReference>
<dbReference type="PANTHER" id="PTHR43531">
    <property type="entry name" value="PROTEIN ICFG"/>
    <property type="match status" value="1"/>
</dbReference>
<dbReference type="AlphaFoldDB" id="A0A931IWX3"/>
<reference evidence="8" key="1">
    <citation type="submission" date="2020-12" db="EMBL/GenBank/DDBJ databases">
        <title>The genome sequence of Inhella sp. 4Y17.</title>
        <authorList>
            <person name="Liu Y."/>
        </authorList>
    </citation>
    <scope>NUCLEOTIDE SEQUENCE</scope>
    <source>
        <strain evidence="8">4Y10</strain>
    </source>
</reference>
<dbReference type="RefSeq" id="WP_198101273.1">
    <property type="nucleotide sequence ID" value="NZ_JAEDAL010000006.1"/>
</dbReference>
<dbReference type="GO" id="GO:0005886">
    <property type="term" value="C:plasma membrane"/>
    <property type="evidence" value="ECO:0007669"/>
    <property type="project" value="TreeGrafter"/>
</dbReference>
<proteinExistence type="inferred from homology"/>
<dbReference type="InterPro" id="IPR003660">
    <property type="entry name" value="HAMP_dom"/>
</dbReference>
<dbReference type="PROSITE" id="PS50112">
    <property type="entry name" value="PAS"/>
    <property type="match status" value="1"/>
</dbReference>
<dbReference type="SUPFAM" id="SSF55785">
    <property type="entry name" value="PYP-like sensor domain (PAS domain)"/>
    <property type="match status" value="1"/>
</dbReference>
<dbReference type="PROSITE" id="PS50885">
    <property type="entry name" value="HAMP"/>
    <property type="match status" value="1"/>
</dbReference>
<accession>A0A931IWX3</accession>
<keyword evidence="1" id="KW-0488">Methylation</keyword>
<sequence>MRINHPVTGREFPFPVGKTLVSVTDTKGRITYCNKAFVEVSGFTIDELLGQPHNLVRHPDMPEEAFRDLWATIEKGLPWRGPVKNRRKNGDHYWVLANATPMMDGDRITGFLSVRVPCPRTLIQKAESAYAQMRDEKARGERKLTLQQGQFRRVDRAGRTLEALTPGPQSWLYLALLGPVLATMAAAWWLPKGWALGAALLFTGLGLAVVQRISQAPLNRLLEDARKLGSGDMTQEVQVDAEGLIGQLQAALNQLAVNLRTVVLDARYDIEQIQSHVKAIQTEAKDLARRTEAQAANLQSTAASMEEITGTVANTTLSAQRGTDMASDTARVAQDSQTSVQEVSQSMAAIQDSTHRIGEMVQVVEGVAFQTNMLALNASVEAARAGEAGSGFAVVAEEVRALAGRAAEAAREIRRLIAESTERVATGDSQTSMARTRVDAALASVASVHQALAEIQTAAQEQQQGIQQVNDAITRLDETTKQNTALVEELSAATADMARQIDLVSTSTRLFRLQRGEKTVSELDAVELRKLHRAGSARDPVDGAP</sequence>
<keyword evidence="4" id="KW-0175">Coiled coil</keyword>
<evidence type="ECO:0000313" key="8">
    <source>
        <dbReference type="EMBL" id="MBH9553659.1"/>
    </source>
</evidence>
<dbReference type="PANTHER" id="PTHR43531:SF14">
    <property type="entry name" value="METHYL-ACCEPTING CHEMOTAXIS PROTEIN I-RELATED"/>
    <property type="match status" value="1"/>
</dbReference>
<evidence type="ECO:0000256" key="2">
    <source>
        <dbReference type="ARBA" id="ARBA00029447"/>
    </source>
</evidence>
<evidence type="ECO:0000259" key="5">
    <source>
        <dbReference type="PROSITE" id="PS50111"/>
    </source>
</evidence>
<dbReference type="GO" id="GO:0004888">
    <property type="term" value="F:transmembrane signaling receptor activity"/>
    <property type="evidence" value="ECO:0007669"/>
    <property type="project" value="TreeGrafter"/>
</dbReference>
<evidence type="ECO:0000259" key="7">
    <source>
        <dbReference type="PROSITE" id="PS50885"/>
    </source>
</evidence>
<feature type="domain" description="HAMP" evidence="7">
    <location>
        <begin position="212"/>
        <end position="264"/>
    </location>
</feature>
<evidence type="ECO:0000259" key="6">
    <source>
        <dbReference type="PROSITE" id="PS50112"/>
    </source>
</evidence>
<evidence type="ECO:0000256" key="3">
    <source>
        <dbReference type="PROSITE-ProRule" id="PRU00284"/>
    </source>
</evidence>
<dbReference type="NCBIfam" id="TIGR00229">
    <property type="entry name" value="sensory_box"/>
    <property type="match status" value="1"/>
</dbReference>
<organism evidence="8 9">
    <name type="scientific">Inhella gelatinilytica</name>
    <dbReference type="NCBI Taxonomy" id="2795030"/>
    <lineage>
        <taxon>Bacteria</taxon>
        <taxon>Pseudomonadati</taxon>
        <taxon>Pseudomonadota</taxon>
        <taxon>Betaproteobacteria</taxon>
        <taxon>Burkholderiales</taxon>
        <taxon>Sphaerotilaceae</taxon>
        <taxon>Inhella</taxon>
    </lineage>
</organism>
<dbReference type="Gene3D" id="3.30.450.20">
    <property type="entry name" value="PAS domain"/>
    <property type="match status" value="1"/>
</dbReference>
<dbReference type="EMBL" id="JAEDAL010000006">
    <property type="protein sequence ID" value="MBH9553659.1"/>
    <property type="molecule type" value="Genomic_DNA"/>
</dbReference>
<dbReference type="Pfam" id="PF08447">
    <property type="entry name" value="PAS_3"/>
    <property type="match status" value="1"/>
</dbReference>